<dbReference type="Pfam" id="PF01979">
    <property type="entry name" value="Amidohydro_1"/>
    <property type="match status" value="1"/>
</dbReference>
<dbReference type="PANTHER" id="PTHR43794">
    <property type="entry name" value="AMINOHYDROLASE SSNA-RELATED"/>
    <property type="match status" value="1"/>
</dbReference>
<accession>A0A4R9M368</accession>
<dbReference type="RefSeq" id="WP_135759059.1">
    <property type="nucleotide sequence ID" value="NZ_RQHW01000010.1"/>
</dbReference>
<evidence type="ECO:0000259" key="2">
    <source>
        <dbReference type="Pfam" id="PF01979"/>
    </source>
</evidence>
<dbReference type="InterPro" id="IPR050287">
    <property type="entry name" value="MTA/SAH_deaminase"/>
</dbReference>
<proteinExistence type="predicted"/>
<protein>
    <submittedName>
        <fullName evidence="3">Hydrolase</fullName>
    </submittedName>
</protein>
<dbReference type="GO" id="GO:0016810">
    <property type="term" value="F:hydrolase activity, acting on carbon-nitrogen (but not peptide) bonds"/>
    <property type="evidence" value="ECO:0007669"/>
    <property type="project" value="InterPro"/>
</dbReference>
<dbReference type="Gene3D" id="2.30.40.10">
    <property type="entry name" value="Urease, subunit C, domain 1"/>
    <property type="match status" value="1"/>
</dbReference>
<dbReference type="InterPro" id="IPR006680">
    <property type="entry name" value="Amidohydro-rel"/>
</dbReference>
<gene>
    <name evidence="3" type="ORF">EHS15_02980</name>
</gene>
<dbReference type="SUPFAM" id="SSF51338">
    <property type="entry name" value="Composite domain of metallo-dependent hydrolases"/>
    <property type="match status" value="1"/>
</dbReference>
<reference evidence="3" key="1">
    <citation type="journal article" date="2019" name="PLoS Negl. Trop. Dis.">
        <title>Revisiting the worldwide diversity of Leptospira species in the environment.</title>
        <authorList>
            <person name="Vincent A.T."/>
            <person name="Schiettekatte O."/>
            <person name="Bourhy P."/>
            <person name="Veyrier F.J."/>
            <person name="Picardeau M."/>
        </authorList>
    </citation>
    <scope>NUCLEOTIDE SEQUENCE [LARGE SCALE GENOMIC DNA]</scope>
    <source>
        <strain evidence="3">201300427</strain>
    </source>
</reference>
<dbReference type="SUPFAM" id="SSF51556">
    <property type="entry name" value="Metallo-dependent hydrolases"/>
    <property type="match status" value="1"/>
</dbReference>
<dbReference type="PANTHER" id="PTHR43794:SF11">
    <property type="entry name" value="AMIDOHYDROLASE-RELATED DOMAIN-CONTAINING PROTEIN"/>
    <property type="match status" value="1"/>
</dbReference>
<name>A0A4R9M368_9LEPT</name>
<dbReference type="InterPro" id="IPR011059">
    <property type="entry name" value="Metal-dep_hydrolase_composite"/>
</dbReference>
<keyword evidence="4" id="KW-1185">Reference proteome</keyword>
<dbReference type="AlphaFoldDB" id="A0A4R9M368"/>
<sequence>MSHSYTLLGAQIFTSGKPSLADIKIENNSIVSVSPSSNQNATEGNTSAVSLGGKKLYPGFFNSHDHLLASYLPKVGGSTKHNSWLAFDNLYKSSGVFAERQQLESELLYFLGSYKNLIAGVTSVFDHIPHQVQAPFVGNLPVRLISEYTLSHSLGNYSLGWGEGPALEYRIAESTNKPFVTHLGEGLDEDSLTSLKRLEKAEALGPHSVLVHCLPFGPREVEKIAKANASVVWCPTSNLHIFGKTTNIKLFQEAGVNVCLGTDFSPSGSLHLMEEMKLAKTLYQDLYEEELQESVLLDWVTKNPAKAFRQNLLGEIKEGNLADLLVLEDEDSSKNEISVSQLNPGKIDLMIVDGSPILASPHYKKLFSDLEIDTETISLSGKDKIVAGSPKRLLEQVSASVGYKKELAFLPIF</sequence>
<evidence type="ECO:0000256" key="1">
    <source>
        <dbReference type="ARBA" id="ARBA00022801"/>
    </source>
</evidence>
<comment type="caution">
    <text evidence="3">The sequence shown here is derived from an EMBL/GenBank/DDBJ whole genome shotgun (WGS) entry which is preliminary data.</text>
</comment>
<dbReference type="OrthoDB" id="9807210at2"/>
<dbReference type="InterPro" id="IPR032466">
    <property type="entry name" value="Metal_Hydrolase"/>
</dbReference>
<feature type="domain" description="Amidohydrolase-related" evidence="2">
    <location>
        <begin position="190"/>
        <end position="355"/>
    </location>
</feature>
<keyword evidence="1 3" id="KW-0378">Hydrolase</keyword>
<organism evidence="3 4">
    <name type="scientific">Leptospira idonii</name>
    <dbReference type="NCBI Taxonomy" id="1193500"/>
    <lineage>
        <taxon>Bacteria</taxon>
        <taxon>Pseudomonadati</taxon>
        <taxon>Spirochaetota</taxon>
        <taxon>Spirochaetia</taxon>
        <taxon>Leptospirales</taxon>
        <taxon>Leptospiraceae</taxon>
        <taxon>Leptospira</taxon>
    </lineage>
</organism>
<evidence type="ECO:0000313" key="4">
    <source>
        <dbReference type="Proteomes" id="UP000298058"/>
    </source>
</evidence>
<evidence type="ECO:0000313" key="3">
    <source>
        <dbReference type="EMBL" id="TGN20572.1"/>
    </source>
</evidence>
<dbReference type="Gene3D" id="3.20.20.140">
    <property type="entry name" value="Metal-dependent hydrolases"/>
    <property type="match status" value="2"/>
</dbReference>
<dbReference type="Proteomes" id="UP000298058">
    <property type="component" value="Unassembled WGS sequence"/>
</dbReference>
<dbReference type="EMBL" id="RQHW01000010">
    <property type="protein sequence ID" value="TGN20572.1"/>
    <property type="molecule type" value="Genomic_DNA"/>
</dbReference>